<feature type="compositionally biased region" description="Polar residues" evidence="1">
    <location>
        <begin position="412"/>
        <end position="424"/>
    </location>
</feature>
<proteinExistence type="predicted"/>
<protein>
    <submittedName>
        <fullName evidence="3">Diatom-specific cyclin</fullName>
    </submittedName>
</protein>
<feature type="compositionally biased region" description="Low complexity" evidence="1">
    <location>
        <begin position="397"/>
        <end position="411"/>
    </location>
</feature>
<sequence length="424" mass="46650">MVSRGNNGATSLSTVRTYPTTTSTITATSTSHKKEISSLYSESSRGPELDLMEAQLSAILVNEEFYQVLYIPCTSSSVSNDSRPLGEEWRRKICQWSFRVIDHFRLDREIVSFGLNLFDRFLVTNCIAKQQQQEQQQSPKNKPRTLKNGNLCTCTCPSCAQSIDSRTYQLAAMTSLYVAIKLHPDNNALTEDGMRRKRYFKLESFVELSRGQFGAADICRMEQVILQTLKWRVNPPTPMALVAYLLSLMPPIIDIPSASRPTYDLVLHVLQELSRYITELSVCLGSICSTSPASQVAYAAILVSMDLLTLKALPMRARDTFHAAVSMTSLQSGGTLLMPHKQKIRKLSHVLSKSLLPEMLLEDASGGSSSSNSSSCHPIVIARDFGLLNLSRINGSSSSSSKGSDSSIESSCQGSPTAVSQGCY</sequence>
<name>A0A9N8E504_9STRA</name>
<dbReference type="OrthoDB" id="5590282at2759"/>
<evidence type="ECO:0000313" key="4">
    <source>
        <dbReference type="Proteomes" id="UP001153069"/>
    </source>
</evidence>
<evidence type="ECO:0000313" key="3">
    <source>
        <dbReference type="EMBL" id="CAB9512804.1"/>
    </source>
</evidence>
<organism evidence="3 4">
    <name type="scientific">Seminavis robusta</name>
    <dbReference type="NCBI Taxonomy" id="568900"/>
    <lineage>
        <taxon>Eukaryota</taxon>
        <taxon>Sar</taxon>
        <taxon>Stramenopiles</taxon>
        <taxon>Ochrophyta</taxon>
        <taxon>Bacillariophyta</taxon>
        <taxon>Bacillariophyceae</taxon>
        <taxon>Bacillariophycidae</taxon>
        <taxon>Naviculales</taxon>
        <taxon>Naviculaceae</taxon>
        <taxon>Seminavis</taxon>
    </lineage>
</organism>
<dbReference type="Gene3D" id="1.10.472.10">
    <property type="entry name" value="Cyclin-like"/>
    <property type="match status" value="1"/>
</dbReference>
<dbReference type="PANTHER" id="PTHR10177">
    <property type="entry name" value="CYCLINS"/>
    <property type="match status" value="1"/>
</dbReference>
<evidence type="ECO:0000256" key="1">
    <source>
        <dbReference type="SAM" id="MobiDB-lite"/>
    </source>
</evidence>
<feature type="region of interest" description="Disordered" evidence="1">
    <location>
        <begin position="397"/>
        <end position="424"/>
    </location>
</feature>
<keyword evidence="4" id="KW-1185">Reference proteome</keyword>
<dbReference type="EMBL" id="CAICTM010000554">
    <property type="protein sequence ID" value="CAB9512804.1"/>
    <property type="molecule type" value="Genomic_DNA"/>
</dbReference>
<reference evidence="3" key="1">
    <citation type="submission" date="2020-06" db="EMBL/GenBank/DDBJ databases">
        <authorList>
            <consortium name="Plant Systems Biology data submission"/>
        </authorList>
    </citation>
    <scope>NUCLEOTIDE SEQUENCE</scope>
    <source>
        <strain evidence="3">D6</strain>
    </source>
</reference>
<dbReference type="AlphaFoldDB" id="A0A9N8E504"/>
<dbReference type="Proteomes" id="UP001153069">
    <property type="component" value="Unassembled WGS sequence"/>
</dbReference>
<dbReference type="Pfam" id="PF00134">
    <property type="entry name" value="Cyclin_N"/>
    <property type="match status" value="1"/>
</dbReference>
<dbReference type="InterPro" id="IPR036915">
    <property type="entry name" value="Cyclin-like_sf"/>
</dbReference>
<dbReference type="SUPFAM" id="SSF47954">
    <property type="entry name" value="Cyclin-like"/>
    <property type="match status" value="1"/>
</dbReference>
<accession>A0A9N8E504</accession>
<feature type="domain" description="Cyclin N-terminal" evidence="2">
    <location>
        <begin position="160"/>
        <end position="234"/>
    </location>
</feature>
<dbReference type="InterPro" id="IPR006671">
    <property type="entry name" value="Cyclin_N"/>
</dbReference>
<gene>
    <name evidence="3" type="ORF">SEMRO_555_G165810.1</name>
</gene>
<evidence type="ECO:0000259" key="2">
    <source>
        <dbReference type="Pfam" id="PF00134"/>
    </source>
</evidence>
<comment type="caution">
    <text evidence="3">The sequence shown here is derived from an EMBL/GenBank/DDBJ whole genome shotgun (WGS) entry which is preliminary data.</text>
</comment>
<dbReference type="InterPro" id="IPR039361">
    <property type="entry name" value="Cyclin"/>
</dbReference>